<organism evidence="4">
    <name type="scientific">hydrothermal vent metagenome</name>
    <dbReference type="NCBI Taxonomy" id="652676"/>
    <lineage>
        <taxon>unclassified sequences</taxon>
        <taxon>metagenomes</taxon>
        <taxon>ecological metagenomes</taxon>
    </lineage>
</organism>
<feature type="domain" description="Fe-containing alcohol dehydrogenase-like C-terminal" evidence="3">
    <location>
        <begin position="155"/>
        <end position="354"/>
    </location>
</feature>
<evidence type="ECO:0000313" key="4">
    <source>
        <dbReference type="EMBL" id="VAX25099.1"/>
    </source>
</evidence>
<dbReference type="Gene3D" id="1.20.1090.10">
    <property type="entry name" value="Dehydroquinate synthase-like - alpha domain"/>
    <property type="match status" value="1"/>
</dbReference>
<dbReference type="GO" id="GO:1990002">
    <property type="term" value="F:methylglyoxal reductase (NADPH) (acetol producing) activity"/>
    <property type="evidence" value="ECO:0007669"/>
    <property type="project" value="TreeGrafter"/>
</dbReference>
<dbReference type="GO" id="GO:1990362">
    <property type="term" value="F:butanol dehydrogenase (NAD+) activity"/>
    <property type="evidence" value="ECO:0007669"/>
    <property type="project" value="InterPro"/>
</dbReference>
<dbReference type="PANTHER" id="PTHR43633">
    <property type="entry name" value="ALCOHOL DEHYDROGENASE YQHD"/>
    <property type="match status" value="1"/>
</dbReference>
<evidence type="ECO:0000259" key="3">
    <source>
        <dbReference type="Pfam" id="PF25137"/>
    </source>
</evidence>
<keyword evidence="1 4" id="KW-0560">Oxidoreductase</keyword>
<protein>
    <submittedName>
        <fullName evidence="4">NADH-dependent butanol dehydrogenase A</fullName>
        <ecNumber evidence="4">1.1.1.-</ecNumber>
    </submittedName>
</protein>
<dbReference type="PROSITE" id="PS00060">
    <property type="entry name" value="ADH_IRON_2"/>
    <property type="match status" value="1"/>
</dbReference>
<dbReference type="EC" id="1.1.1.-" evidence="4"/>
<evidence type="ECO:0000256" key="1">
    <source>
        <dbReference type="ARBA" id="ARBA00023002"/>
    </source>
</evidence>
<dbReference type="FunFam" id="3.40.50.1970:FF:000003">
    <property type="entry name" value="Alcohol dehydrogenase, iron-containing"/>
    <property type="match status" value="1"/>
</dbReference>
<gene>
    <name evidence="4" type="ORF">MNBD_NITROSPINAE02-866</name>
</gene>
<dbReference type="Pfam" id="PF00465">
    <property type="entry name" value="Fe-ADH"/>
    <property type="match status" value="1"/>
</dbReference>
<dbReference type="SUPFAM" id="SSF56796">
    <property type="entry name" value="Dehydroquinate synthase-like"/>
    <property type="match status" value="1"/>
</dbReference>
<accession>A0A3B1C4J8</accession>
<dbReference type="InterPro" id="IPR018211">
    <property type="entry name" value="ADH_Fe_CS"/>
</dbReference>
<dbReference type="AlphaFoldDB" id="A0A3B1C4J8"/>
<sequence length="355" mass="38040">MLLTGMGSVKKAGLYDKALHWLKEAGVAVTKQTGVKPNPDISLIREAALTCKKEGVDIIVAIGGGSVIDSAKAIAAGAMYDGDPWDFFTKKIRVRNPLPVGALLTLAATGSEMNGNVVISNRETEEKLGMYHPKLYPAFSILDPTLTYSVSAEQTAYGAVDILSHLFEQYFHSVPHASLQDGFAETIMQTVIKSAPLAIGEPLNYGARANILWSSTLALNGLVGAGVKGDWACHMIEHELSAKYDIAHGAGLALIFPAWMKHVYKANIGKFVQFAVKVWGIDPSGKSDEDIALAGIEATKNYFRKELQISVSLAGYGIDGSRLREMALSATKQGPLGSVMLLSAEDVEAIFQEAL</sequence>
<dbReference type="InterPro" id="IPR001670">
    <property type="entry name" value="ADH_Fe/GldA"/>
</dbReference>
<dbReference type="PANTHER" id="PTHR43633:SF1">
    <property type="entry name" value="ALCOHOL DEHYDROGENASE YQHD"/>
    <property type="match status" value="1"/>
</dbReference>
<dbReference type="GO" id="GO:0008106">
    <property type="term" value="F:alcohol dehydrogenase (NADP+) activity"/>
    <property type="evidence" value="ECO:0007669"/>
    <property type="project" value="TreeGrafter"/>
</dbReference>
<dbReference type="EMBL" id="UOGE01000100">
    <property type="protein sequence ID" value="VAX25099.1"/>
    <property type="molecule type" value="Genomic_DNA"/>
</dbReference>
<dbReference type="Gene3D" id="3.40.50.1970">
    <property type="match status" value="1"/>
</dbReference>
<proteinExistence type="predicted"/>
<name>A0A3B1C4J8_9ZZZZ</name>
<dbReference type="GO" id="GO:0005829">
    <property type="term" value="C:cytosol"/>
    <property type="evidence" value="ECO:0007669"/>
    <property type="project" value="TreeGrafter"/>
</dbReference>
<feature type="domain" description="Alcohol dehydrogenase iron-type/glycerol dehydrogenase GldA" evidence="2">
    <location>
        <begin position="1"/>
        <end position="144"/>
    </location>
</feature>
<evidence type="ECO:0000259" key="2">
    <source>
        <dbReference type="Pfam" id="PF00465"/>
    </source>
</evidence>
<dbReference type="GO" id="GO:0046872">
    <property type="term" value="F:metal ion binding"/>
    <property type="evidence" value="ECO:0007669"/>
    <property type="project" value="InterPro"/>
</dbReference>
<dbReference type="Pfam" id="PF25137">
    <property type="entry name" value="ADH_Fe_C"/>
    <property type="match status" value="1"/>
</dbReference>
<dbReference type="CDD" id="cd08187">
    <property type="entry name" value="BDH"/>
    <property type="match status" value="1"/>
</dbReference>
<reference evidence="4" key="1">
    <citation type="submission" date="2018-06" db="EMBL/GenBank/DDBJ databases">
        <authorList>
            <person name="Zhirakovskaya E."/>
        </authorList>
    </citation>
    <scope>NUCLEOTIDE SEQUENCE</scope>
</reference>
<dbReference type="InterPro" id="IPR044731">
    <property type="entry name" value="BDH-like"/>
</dbReference>
<dbReference type="InterPro" id="IPR056798">
    <property type="entry name" value="ADH_Fe_C"/>
</dbReference>